<accession>A0A5B7GW66</accession>
<keyword evidence="2" id="KW-1185">Reference proteome</keyword>
<sequence>MSGAWRRLGSRALRPHVTYAKIRKRFTAEEAKESEVARRSEASVVGTLLDTIEYSPIKIELLSRLGMWRRSGAGHFIYSNIKAAHRPSSFAAVMQPDKDGEGGPGCV</sequence>
<dbReference type="EMBL" id="VSRR010018923">
    <property type="protein sequence ID" value="MPC61789.1"/>
    <property type="molecule type" value="Genomic_DNA"/>
</dbReference>
<protein>
    <submittedName>
        <fullName evidence="1">Uncharacterized protein</fullName>
    </submittedName>
</protein>
<organism evidence="1 2">
    <name type="scientific">Portunus trituberculatus</name>
    <name type="common">Swimming crab</name>
    <name type="synonym">Neptunus trituberculatus</name>
    <dbReference type="NCBI Taxonomy" id="210409"/>
    <lineage>
        <taxon>Eukaryota</taxon>
        <taxon>Metazoa</taxon>
        <taxon>Ecdysozoa</taxon>
        <taxon>Arthropoda</taxon>
        <taxon>Crustacea</taxon>
        <taxon>Multicrustacea</taxon>
        <taxon>Malacostraca</taxon>
        <taxon>Eumalacostraca</taxon>
        <taxon>Eucarida</taxon>
        <taxon>Decapoda</taxon>
        <taxon>Pleocyemata</taxon>
        <taxon>Brachyura</taxon>
        <taxon>Eubrachyura</taxon>
        <taxon>Portunoidea</taxon>
        <taxon>Portunidae</taxon>
        <taxon>Portuninae</taxon>
        <taxon>Portunus</taxon>
    </lineage>
</organism>
<evidence type="ECO:0000313" key="2">
    <source>
        <dbReference type="Proteomes" id="UP000324222"/>
    </source>
</evidence>
<reference evidence="1 2" key="1">
    <citation type="submission" date="2019-05" db="EMBL/GenBank/DDBJ databases">
        <title>Another draft genome of Portunus trituberculatus and its Hox gene families provides insights of decapod evolution.</title>
        <authorList>
            <person name="Jeong J.-H."/>
            <person name="Song I."/>
            <person name="Kim S."/>
            <person name="Choi T."/>
            <person name="Kim D."/>
            <person name="Ryu S."/>
            <person name="Kim W."/>
        </authorList>
    </citation>
    <scope>NUCLEOTIDE SEQUENCE [LARGE SCALE GENOMIC DNA]</scope>
    <source>
        <tissue evidence="1">Muscle</tissue>
    </source>
</reference>
<proteinExistence type="predicted"/>
<dbReference type="AlphaFoldDB" id="A0A5B7GW66"/>
<comment type="caution">
    <text evidence="1">The sequence shown here is derived from an EMBL/GenBank/DDBJ whole genome shotgun (WGS) entry which is preliminary data.</text>
</comment>
<evidence type="ECO:0000313" key="1">
    <source>
        <dbReference type="EMBL" id="MPC61789.1"/>
    </source>
</evidence>
<gene>
    <name evidence="1" type="ORF">E2C01_055865</name>
</gene>
<name>A0A5B7GW66_PORTR</name>
<dbReference type="Proteomes" id="UP000324222">
    <property type="component" value="Unassembled WGS sequence"/>
</dbReference>